<organism evidence="1 2">
    <name type="scientific">Rotaria magnacalcarata</name>
    <dbReference type="NCBI Taxonomy" id="392030"/>
    <lineage>
        <taxon>Eukaryota</taxon>
        <taxon>Metazoa</taxon>
        <taxon>Spiralia</taxon>
        <taxon>Gnathifera</taxon>
        <taxon>Rotifera</taxon>
        <taxon>Eurotatoria</taxon>
        <taxon>Bdelloidea</taxon>
        <taxon>Philodinida</taxon>
        <taxon>Philodinidae</taxon>
        <taxon>Rotaria</taxon>
    </lineage>
</organism>
<evidence type="ECO:0000313" key="1">
    <source>
        <dbReference type="EMBL" id="CAF0957822.1"/>
    </source>
</evidence>
<dbReference type="Proteomes" id="UP000663855">
    <property type="component" value="Unassembled WGS sequence"/>
</dbReference>
<proteinExistence type="predicted"/>
<dbReference type="AlphaFoldDB" id="A0A814DQR3"/>
<comment type="caution">
    <text evidence="1">The sequence shown here is derived from an EMBL/GenBank/DDBJ whole genome shotgun (WGS) entry which is preliminary data.</text>
</comment>
<reference evidence="1" key="1">
    <citation type="submission" date="2021-02" db="EMBL/GenBank/DDBJ databases">
        <authorList>
            <person name="Nowell W R."/>
        </authorList>
    </citation>
    <scope>NUCLEOTIDE SEQUENCE</scope>
</reference>
<sequence>MNTSNEQTVAEIAQLKFYRVLTKFSQKLWTKVDNAEQCSQQLFDAVNELLQRGIVLSDELISHLAITINAMICPNYTFLHSIEQRSLPIRYNYDHRKMEKAFLNLYNILNRVGFERVHRQINGCYFCTNPDQLFICPRLPSRKTYEYAPHIFVLPTDQEPTHIPLLNLQHVVHNADDVLSILNLRSDGLVSQLNRTTTVEQHLVAEFIGDPNHAHHGPPMVWFATVPPEQSLVSSQFLSPSFDFKNSSYGCYRFSIPFSYFRKYKAYILGTRKYDEEYCHAIMLTDNNVQSVQFMQELEPKTLTETNIITEKNGSFQWLCYRNTEKAWDQLDFSIAVSSLKSDPVQDKIFLNFVDHKNCIRDKYLADGPVCVIRSRAQAMEQFLSEVDKDNINLTLLKPFFDKTVYDDLKNLQRENNRS</sequence>
<accession>A0A814DQR3</accession>
<dbReference type="EMBL" id="CAJNOV010000022">
    <property type="protein sequence ID" value="CAF0957822.1"/>
    <property type="molecule type" value="Genomic_DNA"/>
</dbReference>
<name>A0A814DQR3_9BILA</name>
<gene>
    <name evidence="1" type="ORF">CJN711_LOCUS266</name>
</gene>
<evidence type="ECO:0000313" key="2">
    <source>
        <dbReference type="Proteomes" id="UP000663855"/>
    </source>
</evidence>
<protein>
    <submittedName>
        <fullName evidence="1">Uncharacterized protein</fullName>
    </submittedName>
</protein>